<evidence type="ECO:0000313" key="10">
    <source>
        <dbReference type="Proteomes" id="UP001320972"/>
    </source>
</evidence>
<dbReference type="Pfam" id="PF02852">
    <property type="entry name" value="Pyr_redox_dim"/>
    <property type="match status" value="1"/>
</dbReference>
<dbReference type="InterPro" id="IPR004099">
    <property type="entry name" value="Pyr_nucl-diS_OxRdtase_dimer"/>
</dbReference>
<dbReference type="SUPFAM" id="SSF55424">
    <property type="entry name" value="FAD/NAD-linked reductases, dimerisation (C-terminal) domain"/>
    <property type="match status" value="1"/>
</dbReference>
<evidence type="ECO:0000259" key="8">
    <source>
        <dbReference type="Pfam" id="PF07992"/>
    </source>
</evidence>
<sequence length="448" mass="46869">MTDTFVVVGGDAAGMSAASKAKRENPDGDVIVFEKGEWVSYAACGMPYYVKGVVDELDDLVAVTPEEFREERDVDLRTGAEVVDIDLERETVTVETDGGTDEQPYDDLLVATGATAIEPPFEGLGLEGVFTIHDMDEADAIESYVTEHDPETAAIVGGGYVGIEMAEALSARGIDVHLYEMLPHVLQPFGEAVAEVVEEHLREQGVDLHLETAVSGFVGDERIDAVELEDETVSADVAIVGVGVTPNVGLADAAGIELGQTGAIATDEYGRTNDENVYAAGDCAEATHVVTGEPAHVPLALTANRAGRAIGQTITGDPTPVGEIAGTAIVKAFDLGAARTGIVDEQRAREAGFDPVSVTISAPTRAHYYPDGAELTVTLVADRESGTLLGGSVVGREGAKRIDTIAMALTAGMTVMDLQNADLAYAPPFSPVWDPVLTAAKVLGGTLK</sequence>
<dbReference type="PRINTS" id="PR00411">
    <property type="entry name" value="PNDRDTASEI"/>
</dbReference>
<dbReference type="RefSeq" id="WP_338009527.1">
    <property type="nucleotide sequence ID" value="NZ_JAOPKB010000035.1"/>
</dbReference>
<dbReference type="EMBL" id="JAOPKB010000035">
    <property type="protein sequence ID" value="MCU4976014.1"/>
    <property type="molecule type" value="Genomic_DNA"/>
</dbReference>
<evidence type="ECO:0000256" key="3">
    <source>
        <dbReference type="ARBA" id="ARBA00022630"/>
    </source>
</evidence>
<dbReference type="PANTHER" id="PTHR43429:SF1">
    <property type="entry name" value="NAD(P)H SULFUR OXIDOREDUCTASE (COA-DEPENDENT)"/>
    <property type="match status" value="1"/>
</dbReference>
<comment type="cofactor">
    <cofactor evidence="1">
        <name>FAD</name>
        <dbReference type="ChEBI" id="CHEBI:57692"/>
    </cofactor>
</comment>
<feature type="domain" description="Pyridine nucleotide-disulphide oxidoreductase dimerisation" evidence="7">
    <location>
        <begin position="329"/>
        <end position="431"/>
    </location>
</feature>
<organism evidence="9 10">
    <name type="scientific">Natronoglomus mannanivorans</name>
    <dbReference type="NCBI Taxonomy" id="2979990"/>
    <lineage>
        <taxon>Archaea</taxon>
        <taxon>Methanobacteriati</taxon>
        <taxon>Methanobacteriota</taxon>
        <taxon>Stenosarchaea group</taxon>
        <taxon>Halobacteria</taxon>
        <taxon>Halobacteriales</taxon>
        <taxon>Natrialbaceae</taxon>
        <taxon>Natronoglomus</taxon>
    </lineage>
</organism>
<dbReference type="SUPFAM" id="SSF51905">
    <property type="entry name" value="FAD/NAD(P)-binding domain"/>
    <property type="match status" value="2"/>
</dbReference>
<evidence type="ECO:0000256" key="5">
    <source>
        <dbReference type="ARBA" id="ARBA00023002"/>
    </source>
</evidence>
<dbReference type="InterPro" id="IPR016156">
    <property type="entry name" value="FAD/NAD-linked_Rdtase_dimer_sf"/>
</dbReference>
<dbReference type="Pfam" id="PF07992">
    <property type="entry name" value="Pyr_redox_2"/>
    <property type="match status" value="1"/>
</dbReference>
<keyword evidence="4" id="KW-0274">FAD</keyword>
<dbReference type="PANTHER" id="PTHR43429">
    <property type="entry name" value="PYRIDINE NUCLEOTIDE-DISULFIDE OXIDOREDUCTASE DOMAIN-CONTAINING"/>
    <property type="match status" value="1"/>
</dbReference>
<dbReference type="InterPro" id="IPR050260">
    <property type="entry name" value="FAD-bd_OxRdtase"/>
</dbReference>
<comment type="similarity">
    <text evidence="2">Belongs to the class-III pyridine nucleotide-disulfide oxidoreductase family.</text>
</comment>
<dbReference type="InterPro" id="IPR036188">
    <property type="entry name" value="FAD/NAD-bd_sf"/>
</dbReference>
<proteinExistence type="inferred from homology"/>
<evidence type="ECO:0000259" key="7">
    <source>
        <dbReference type="Pfam" id="PF02852"/>
    </source>
</evidence>
<dbReference type="Proteomes" id="UP001320972">
    <property type="component" value="Unassembled WGS sequence"/>
</dbReference>
<comment type="caution">
    <text evidence="9">The sequence shown here is derived from an EMBL/GenBank/DDBJ whole genome shotgun (WGS) entry which is preliminary data.</text>
</comment>
<evidence type="ECO:0000256" key="1">
    <source>
        <dbReference type="ARBA" id="ARBA00001974"/>
    </source>
</evidence>
<keyword evidence="3" id="KW-0285">Flavoprotein</keyword>
<name>A0ABT2QM67_9EURY</name>
<keyword evidence="5" id="KW-0560">Oxidoreductase</keyword>
<evidence type="ECO:0000256" key="4">
    <source>
        <dbReference type="ARBA" id="ARBA00022827"/>
    </source>
</evidence>
<dbReference type="Gene3D" id="3.50.50.60">
    <property type="entry name" value="FAD/NAD(P)-binding domain"/>
    <property type="match status" value="2"/>
</dbReference>
<dbReference type="InterPro" id="IPR023753">
    <property type="entry name" value="FAD/NAD-binding_dom"/>
</dbReference>
<protein>
    <submittedName>
        <fullName evidence="9">FAD-dependent oxidoreductase</fullName>
    </submittedName>
</protein>
<evidence type="ECO:0000256" key="6">
    <source>
        <dbReference type="ARBA" id="ARBA00023284"/>
    </source>
</evidence>
<evidence type="ECO:0000313" key="9">
    <source>
        <dbReference type="EMBL" id="MCU4976014.1"/>
    </source>
</evidence>
<dbReference type="PRINTS" id="PR00368">
    <property type="entry name" value="FADPNR"/>
</dbReference>
<keyword evidence="6" id="KW-0676">Redox-active center</keyword>
<keyword evidence="10" id="KW-1185">Reference proteome</keyword>
<accession>A0ABT2QM67</accession>
<gene>
    <name evidence="9" type="ORF">OB955_25410</name>
</gene>
<feature type="domain" description="FAD/NAD(P)-binding" evidence="8">
    <location>
        <begin position="5"/>
        <end position="300"/>
    </location>
</feature>
<evidence type="ECO:0000256" key="2">
    <source>
        <dbReference type="ARBA" id="ARBA00009130"/>
    </source>
</evidence>
<reference evidence="9 10" key="1">
    <citation type="submission" date="2022-09" db="EMBL/GenBank/DDBJ databases">
        <title>Enrichment on poylsaccharides allowed isolation of novel metabolic and taxonomic groups of Haloarchaea.</title>
        <authorList>
            <person name="Sorokin D.Y."/>
            <person name="Elcheninov A.G."/>
            <person name="Khizhniak T.V."/>
            <person name="Kolganova T.V."/>
            <person name="Kublanov I.V."/>
        </authorList>
    </citation>
    <scope>NUCLEOTIDE SEQUENCE [LARGE SCALE GENOMIC DNA]</scope>
    <source>
        <strain evidence="9 10">AArc-m2/3/4</strain>
    </source>
</reference>